<dbReference type="Pfam" id="PF00753">
    <property type="entry name" value="Lactamase_B"/>
    <property type="match status" value="1"/>
</dbReference>
<proteinExistence type="inferred from homology"/>
<dbReference type="SMART" id="SM00849">
    <property type="entry name" value="Lactamase_B"/>
    <property type="match status" value="1"/>
</dbReference>
<dbReference type="CDD" id="cd16277">
    <property type="entry name" value="metallo-hydrolase-like_MBL-fold"/>
    <property type="match status" value="1"/>
</dbReference>
<protein>
    <submittedName>
        <fullName evidence="6">MBL fold metallo-hydrolase</fullName>
    </submittedName>
</protein>
<keyword evidence="4" id="KW-0862">Zinc</keyword>
<evidence type="ECO:0000313" key="7">
    <source>
        <dbReference type="Proteomes" id="UP001596977"/>
    </source>
</evidence>
<evidence type="ECO:0000256" key="4">
    <source>
        <dbReference type="ARBA" id="ARBA00022833"/>
    </source>
</evidence>
<reference evidence="7" key="1">
    <citation type="journal article" date="2019" name="Int. J. Syst. Evol. Microbiol.">
        <title>The Global Catalogue of Microorganisms (GCM) 10K type strain sequencing project: providing services to taxonomists for standard genome sequencing and annotation.</title>
        <authorList>
            <consortium name="The Broad Institute Genomics Platform"/>
            <consortium name="The Broad Institute Genome Sequencing Center for Infectious Disease"/>
            <person name="Wu L."/>
            <person name="Ma J."/>
        </authorList>
    </citation>
    <scope>NUCLEOTIDE SEQUENCE [LARGE SCALE GENOMIC DNA]</scope>
    <source>
        <strain evidence="7">CCUG 62982</strain>
    </source>
</reference>
<dbReference type="PANTHER" id="PTHR42978">
    <property type="entry name" value="QUORUM-QUENCHING LACTONASE YTNP-RELATED-RELATED"/>
    <property type="match status" value="1"/>
</dbReference>
<evidence type="ECO:0000259" key="5">
    <source>
        <dbReference type="SMART" id="SM00849"/>
    </source>
</evidence>
<keyword evidence="7" id="KW-1185">Reference proteome</keyword>
<comment type="caution">
    <text evidence="6">The sequence shown here is derived from an EMBL/GenBank/DDBJ whole genome shotgun (WGS) entry which is preliminary data.</text>
</comment>
<sequence>MRQVRLGAMRVDRVWEMDGSMPMPMALPGVTAADLARMKPWHWSEELSDDPAQCHMKLSVQSYVLRLDGLNILVDACNGNHKTRGMPFANNLETPWLEHLAALGLQPGDIHMVMCTHLHADHVGWNTRLENGRWVPTFPNARYVFSRKEYEHWSQDDAEEMHRGAFEDSVLPVVSAGLADLVETDHVAHREIGDGIWLEDISGHSPGLVAIHAQRGGGHAVFPGDCFHHPIQLVRPDLVFFADEDGAEASHQRRRLLSACADTGTVVFPAHFRDPCAGHVRGDGEVFRFEFLE</sequence>
<dbReference type="Gene3D" id="3.60.15.10">
    <property type="entry name" value="Ribonuclease Z/Hydroxyacylglutathione hydrolase-like"/>
    <property type="match status" value="1"/>
</dbReference>
<dbReference type="PANTHER" id="PTHR42978:SF6">
    <property type="entry name" value="QUORUM-QUENCHING LACTONASE YTNP-RELATED"/>
    <property type="match status" value="1"/>
</dbReference>
<dbReference type="InterPro" id="IPR036866">
    <property type="entry name" value="RibonucZ/Hydroxyglut_hydro"/>
</dbReference>
<comment type="similarity">
    <text evidence="1">Belongs to the metallo-beta-lactamase superfamily.</text>
</comment>
<gene>
    <name evidence="6" type="ORF">ACFQ1E_19845</name>
</gene>
<evidence type="ECO:0000256" key="1">
    <source>
        <dbReference type="ARBA" id="ARBA00007749"/>
    </source>
</evidence>
<feature type="domain" description="Metallo-beta-lactamase" evidence="5">
    <location>
        <begin position="59"/>
        <end position="271"/>
    </location>
</feature>
<name>A0ABW3HCQ6_9SPHN</name>
<dbReference type="RefSeq" id="WP_264946513.1">
    <property type="nucleotide sequence ID" value="NZ_JAPDRA010000015.1"/>
</dbReference>
<organism evidence="6 7">
    <name type="scientific">Sphingomonas canadensis</name>
    <dbReference type="NCBI Taxonomy" id="1219257"/>
    <lineage>
        <taxon>Bacteria</taxon>
        <taxon>Pseudomonadati</taxon>
        <taxon>Pseudomonadota</taxon>
        <taxon>Alphaproteobacteria</taxon>
        <taxon>Sphingomonadales</taxon>
        <taxon>Sphingomonadaceae</taxon>
        <taxon>Sphingomonas</taxon>
    </lineage>
</organism>
<evidence type="ECO:0000313" key="6">
    <source>
        <dbReference type="EMBL" id="MFD0948602.1"/>
    </source>
</evidence>
<dbReference type="InterPro" id="IPR001279">
    <property type="entry name" value="Metallo-B-lactamas"/>
</dbReference>
<keyword evidence="3" id="KW-0378">Hydrolase</keyword>
<dbReference type="EMBL" id="JBHTJG010000015">
    <property type="protein sequence ID" value="MFD0948602.1"/>
    <property type="molecule type" value="Genomic_DNA"/>
</dbReference>
<dbReference type="SUPFAM" id="SSF56281">
    <property type="entry name" value="Metallo-hydrolase/oxidoreductase"/>
    <property type="match status" value="1"/>
</dbReference>
<accession>A0ABW3HCQ6</accession>
<evidence type="ECO:0000256" key="3">
    <source>
        <dbReference type="ARBA" id="ARBA00022801"/>
    </source>
</evidence>
<keyword evidence="2" id="KW-0479">Metal-binding</keyword>
<dbReference type="InterPro" id="IPR051013">
    <property type="entry name" value="MBL_superfamily_lactonases"/>
</dbReference>
<dbReference type="Proteomes" id="UP001596977">
    <property type="component" value="Unassembled WGS sequence"/>
</dbReference>
<evidence type="ECO:0000256" key="2">
    <source>
        <dbReference type="ARBA" id="ARBA00022723"/>
    </source>
</evidence>